<keyword evidence="4" id="KW-0808">Transferase</keyword>
<accession>E7G7G4</accession>
<dbReference type="InterPro" id="IPR050890">
    <property type="entry name" value="PTS_EIIA_component"/>
</dbReference>
<keyword evidence="3" id="KW-0762">Sugar transport</keyword>
<keyword evidence="9" id="KW-1185">Reference proteome</keyword>
<evidence type="ECO:0000256" key="5">
    <source>
        <dbReference type="ARBA" id="ARBA00022683"/>
    </source>
</evidence>
<comment type="subcellular location">
    <subcellularLocation>
        <location evidence="1">Cytoplasm</location>
    </subcellularLocation>
</comment>
<dbReference type="InterPro" id="IPR001127">
    <property type="entry name" value="PTS_EIIA_1_perm"/>
</dbReference>
<dbReference type="GO" id="GO:0009401">
    <property type="term" value="P:phosphoenolpyruvate-dependent sugar phosphotransferase system"/>
    <property type="evidence" value="ECO:0007669"/>
    <property type="project" value="UniProtKB-KW"/>
</dbReference>
<sequence>MQAKPKLTLLVLVFIFIGGFKMLLRKNIKVEDDGQTIYAPVSGSVIPIEDVHDEVFCQKMMGDGLAIEPTEGKLYAPVSGIITVVFPTKHVIAITSMEGIDVIIHVGIDTVELKGTYFHPYVKVGDKVKAGDMLMSIDLKNIKKRYHPTTMIVIENDEDYQLFKTDHKDIQAAGELMKVRR</sequence>
<evidence type="ECO:0000256" key="1">
    <source>
        <dbReference type="ARBA" id="ARBA00004496"/>
    </source>
</evidence>
<dbReference type="STRING" id="100884.GCA_000269565_01029"/>
<dbReference type="InterPro" id="IPR011055">
    <property type="entry name" value="Dup_hybrid_motif"/>
</dbReference>
<dbReference type="AlphaFoldDB" id="E7G7G4"/>
<dbReference type="eggNOG" id="COG2190">
    <property type="taxonomic scope" value="Bacteria"/>
</dbReference>
<organism evidence="8 9">
    <name type="scientific">Coprobacillus cateniformis</name>
    <dbReference type="NCBI Taxonomy" id="100884"/>
    <lineage>
        <taxon>Bacteria</taxon>
        <taxon>Bacillati</taxon>
        <taxon>Bacillota</taxon>
        <taxon>Erysipelotrichia</taxon>
        <taxon>Erysipelotrichales</taxon>
        <taxon>Coprobacillaceae</taxon>
        <taxon>Coprobacillus</taxon>
    </lineage>
</organism>
<evidence type="ECO:0000313" key="9">
    <source>
        <dbReference type="Proteomes" id="UP000003157"/>
    </source>
</evidence>
<dbReference type="GO" id="GO:0005737">
    <property type="term" value="C:cytoplasm"/>
    <property type="evidence" value="ECO:0007669"/>
    <property type="project" value="UniProtKB-SubCell"/>
</dbReference>
<evidence type="ECO:0000256" key="6">
    <source>
        <dbReference type="ARBA" id="ARBA00022777"/>
    </source>
</evidence>
<evidence type="ECO:0000256" key="2">
    <source>
        <dbReference type="ARBA" id="ARBA00022448"/>
    </source>
</evidence>
<dbReference type="PROSITE" id="PS51093">
    <property type="entry name" value="PTS_EIIA_TYPE_1"/>
    <property type="match status" value="1"/>
</dbReference>
<reference evidence="8 9" key="1">
    <citation type="submission" date="2010-12" db="EMBL/GenBank/DDBJ databases">
        <title>The Genome Sequence of Coprobacillus sp. strain 29_1.</title>
        <authorList>
            <consortium name="The Broad Institute Genome Sequencing Platform"/>
            <person name="Earl A."/>
            <person name="Ward D."/>
            <person name="Feldgarden M."/>
            <person name="Gevers D."/>
            <person name="Daigneault M."/>
            <person name="Sibley C.D."/>
            <person name="White A."/>
            <person name="Strauss J."/>
            <person name="Allen-Vercoe E."/>
            <person name="Young S.K."/>
            <person name="Zeng Q."/>
            <person name="Gargeya S."/>
            <person name="Fitzgerald M."/>
            <person name="Haas B."/>
            <person name="Abouelleil A."/>
            <person name="Alvarado L."/>
            <person name="Arachchi H.M."/>
            <person name="Berlin A."/>
            <person name="Brown A."/>
            <person name="Chapman S.B."/>
            <person name="Chen Z."/>
            <person name="Dunbar C."/>
            <person name="Freedman E."/>
            <person name="Gearin G."/>
            <person name="Gellesch M."/>
            <person name="Goldberg J."/>
            <person name="Griggs A."/>
            <person name="Gujja S."/>
            <person name="Heilman E."/>
            <person name="Heiman D."/>
            <person name="Howarth C."/>
            <person name="Larson L."/>
            <person name="Lui A."/>
            <person name="MacDonald P.J.P."/>
            <person name="Mehta T."/>
            <person name="Montmayeur A."/>
            <person name="Murphy C."/>
            <person name="Neiman D."/>
            <person name="Pearson M."/>
            <person name="Priest M."/>
            <person name="Roberts A."/>
            <person name="Saif S."/>
            <person name="Shea T."/>
            <person name="Shenoy N."/>
            <person name="Sisk P."/>
            <person name="Stolte C."/>
            <person name="Sykes S."/>
            <person name="White J."/>
            <person name="Yandava C."/>
            <person name="Nusbaum C."/>
            <person name="Birren B."/>
        </authorList>
    </citation>
    <scope>NUCLEOTIDE SEQUENCE [LARGE SCALE GENOMIC DNA]</scope>
    <source>
        <strain evidence="8 9">29_1</strain>
    </source>
</reference>
<proteinExistence type="predicted"/>
<dbReference type="EMBL" id="ADKX01000009">
    <property type="protein sequence ID" value="EFW06039.1"/>
    <property type="molecule type" value="Genomic_DNA"/>
</dbReference>
<evidence type="ECO:0000256" key="3">
    <source>
        <dbReference type="ARBA" id="ARBA00022597"/>
    </source>
</evidence>
<evidence type="ECO:0000256" key="4">
    <source>
        <dbReference type="ARBA" id="ARBA00022679"/>
    </source>
</evidence>
<dbReference type="PANTHER" id="PTHR45008:SF1">
    <property type="entry name" value="PTS SYSTEM GLUCOSE-SPECIFIC EIIA COMPONENT"/>
    <property type="match status" value="1"/>
</dbReference>
<evidence type="ECO:0000259" key="7">
    <source>
        <dbReference type="PROSITE" id="PS51093"/>
    </source>
</evidence>
<evidence type="ECO:0000313" key="8">
    <source>
        <dbReference type="EMBL" id="EFW06039.1"/>
    </source>
</evidence>
<gene>
    <name evidence="8" type="ORF">HMPREF9488_00678</name>
</gene>
<keyword evidence="6" id="KW-0418">Kinase</keyword>
<name>E7G7G4_9FIRM</name>
<protein>
    <submittedName>
        <fullName evidence="8">PTS system protein</fullName>
    </submittedName>
</protein>
<comment type="caution">
    <text evidence="8">The sequence shown here is derived from an EMBL/GenBank/DDBJ whole genome shotgun (WGS) entry which is preliminary data.</text>
</comment>
<feature type="domain" description="PTS EIIA type-1" evidence="7">
    <location>
        <begin position="53"/>
        <end position="156"/>
    </location>
</feature>
<keyword evidence="2" id="KW-0813">Transport</keyword>
<dbReference type="PROSITE" id="PS00371">
    <property type="entry name" value="PTS_EIIA_TYPE_1_HIS"/>
    <property type="match status" value="1"/>
</dbReference>
<dbReference type="Gene3D" id="2.70.70.10">
    <property type="entry name" value="Glucose Permease (Domain IIA)"/>
    <property type="match status" value="1"/>
</dbReference>
<dbReference type="HOGENOM" id="CLU_012312_5_1_9"/>
<dbReference type="NCBIfam" id="TIGR00830">
    <property type="entry name" value="PTBA"/>
    <property type="match status" value="1"/>
</dbReference>
<dbReference type="GO" id="GO:0016301">
    <property type="term" value="F:kinase activity"/>
    <property type="evidence" value="ECO:0007669"/>
    <property type="project" value="UniProtKB-KW"/>
</dbReference>
<dbReference type="PANTHER" id="PTHR45008">
    <property type="entry name" value="PTS SYSTEM GLUCOSE-SPECIFIC EIIA COMPONENT"/>
    <property type="match status" value="1"/>
</dbReference>
<keyword evidence="5" id="KW-0598">Phosphotransferase system</keyword>
<dbReference type="FunFam" id="2.70.70.10:FF:000001">
    <property type="entry name" value="PTS system glucose-specific IIA component"/>
    <property type="match status" value="1"/>
</dbReference>
<dbReference type="SUPFAM" id="SSF51261">
    <property type="entry name" value="Duplicated hybrid motif"/>
    <property type="match status" value="1"/>
</dbReference>
<dbReference type="Pfam" id="PF00358">
    <property type="entry name" value="PTS_EIIA_1"/>
    <property type="match status" value="1"/>
</dbReference>
<dbReference type="Proteomes" id="UP000003157">
    <property type="component" value="Unassembled WGS sequence"/>
</dbReference>